<name>A0ABV8GYG7_9BACI</name>
<organism evidence="2 3">
    <name type="scientific">Oceanobacillus longus</name>
    <dbReference type="NCBI Taxonomy" id="930120"/>
    <lineage>
        <taxon>Bacteria</taxon>
        <taxon>Bacillati</taxon>
        <taxon>Bacillota</taxon>
        <taxon>Bacilli</taxon>
        <taxon>Bacillales</taxon>
        <taxon>Bacillaceae</taxon>
        <taxon>Oceanobacillus</taxon>
    </lineage>
</organism>
<sequence>MMRHPYRKLVQMELISLLFACIIGFSALVAGYIIIVFLSIYLVVLSLFCDAMILMYTRHSVEGGKQAVRGAMLLVFTTYFIFQL</sequence>
<gene>
    <name evidence="2" type="ORF">ACFOUV_14095</name>
</gene>
<keyword evidence="3" id="KW-1185">Reference proteome</keyword>
<evidence type="ECO:0000256" key="1">
    <source>
        <dbReference type="SAM" id="Phobius"/>
    </source>
</evidence>
<dbReference type="EMBL" id="JBHSAO010000011">
    <property type="protein sequence ID" value="MFC4024922.1"/>
    <property type="molecule type" value="Genomic_DNA"/>
</dbReference>
<reference evidence="3" key="1">
    <citation type="journal article" date="2019" name="Int. J. Syst. Evol. Microbiol.">
        <title>The Global Catalogue of Microorganisms (GCM) 10K type strain sequencing project: providing services to taxonomists for standard genome sequencing and annotation.</title>
        <authorList>
            <consortium name="The Broad Institute Genomics Platform"/>
            <consortium name="The Broad Institute Genome Sequencing Center for Infectious Disease"/>
            <person name="Wu L."/>
            <person name="Ma J."/>
        </authorList>
    </citation>
    <scope>NUCLEOTIDE SEQUENCE [LARGE SCALE GENOMIC DNA]</scope>
    <source>
        <strain evidence="3">IBRC-M 10703</strain>
    </source>
</reference>
<keyword evidence="1" id="KW-0472">Membrane</keyword>
<evidence type="ECO:0000313" key="3">
    <source>
        <dbReference type="Proteomes" id="UP001595772"/>
    </source>
</evidence>
<feature type="transmembrane region" description="Helical" evidence="1">
    <location>
        <begin position="12"/>
        <end position="34"/>
    </location>
</feature>
<proteinExistence type="predicted"/>
<evidence type="ECO:0000313" key="2">
    <source>
        <dbReference type="EMBL" id="MFC4024922.1"/>
    </source>
</evidence>
<keyword evidence="1" id="KW-0812">Transmembrane</keyword>
<dbReference type="Proteomes" id="UP001595772">
    <property type="component" value="Unassembled WGS sequence"/>
</dbReference>
<accession>A0ABV8GYG7</accession>
<comment type="caution">
    <text evidence="2">The sequence shown here is derived from an EMBL/GenBank/DDBJ whole genome shotgun (WGS) entry which is preliminary data.</text>
</comment>
<dbReference type="RefSeq" id="WP_379497423.1">
    <property type="nucleotide sequence ID" value="NZ_JBHSAO010000011.1"/>
</dbReference>
<protein>
    <submittedName>
        <fullName evidence="2">Uncharacterized protein</fullName>
    </submittedName>
</protein>
<keyword evidence="1" id="KW-1133">Transmembrane helix</keyword>